<sequence length="44" mass="5132">MTDYDTCILYTDGKMVAVNARFNHLLTRISKLEKRITDLEGKEK</sequence>
<name>X1GCX5_9ZZZZ</name>
<comment type="caution">
    <text evidence="1">The sequence shown here is derived from an EMBL/GenBank/DDBJ whole genome shotgun (WGS) entry which is preliminary data.</text>
</comment>
<reference evidence="1" key="1">
    <citation type="journal article" date="2014" name="Front. Microbiol.">
        <title>High frequency of phylogenetically diverse reductive dehalogenase-homologous genes in deep subseafloor sedimentary metagenomes.</title>
        <authorList>
            <person name="Kawai M."/>
            <person name="Futagami T."/>
            <person name="Toyoda A."/>
            <person name="Takaki Y."/>
            <person name="Nishi S."/>
            <person name="Hori S."/>
            <person name="Arai W."/>
            <person name="Tsubouchi T."/>
            <person name="Morono Y."/>
            <person name="Uchiyama I."/>
            <person name="Ito T."/>
            <person name="Fujiyama A."/>
            <person name="Inagaki F."/>
            <person name="Takami H."/>
        </authorList>
    </citation>
    <scope>NUCLEOTIDE SEQUENCE</scope>
    <source>
        <strain evidence="1">Expedition CK06-06</strain>
    </source>
</reference>
<organism evidence="1">
    <name type="scientific">marine sediment metagenome</name>
    <dbReference type="NCBI Taxonomy" id="412755"/>
    <lineage>
        <taxon>unclassified sequences</taxon>
        <taxon>metagenomes</taxon>
        <taxon>ecological metagenomes</taxon>
    </lineage>
</organism>
<proteinExistence type="predicted"/>
<evidence type="ECO:0000313" key="1">
    <source>
        <dbReference type="EMBL" id="GAH42665.1"/>
    </source>
</evidence>
<gene>
    <name evidence="1" type="ORF">S03H2_11537</name>
</gene>
<accession>X1GCX5</accession>
<protein>
    <submittedName>
        <fullName evidence="1">Uncharacterized protein</fullName>
    </submittedName>
</protein>
<dbReference type="AlphaFoldDB" id="X1GCX5"/>
<dbReference type="EMBL" id="BARU01005882">
    <property type="protein sequence ID" value="GAH42665.1"/>
    <property type="molecule type" value="Genomic_DNA"/>
</dbReference>